<dbReference type="InterPro" id="IPR005645">
    <property type="entry name" value="FSH-like_dom"/>
</dbReference>
<dbReference type="EMBL" id="JAAARO010000006">
    <property type="protein sequence ID" value="KAF5746780.1"/>
    <property type="molecule type" value="Genomic_DNA"/>
</dbReference>
<dbReference type="Proteomes" id="UP000593562">
    <property type="component" value="Unassembled WGS sequence"/>
</dbReference>
<dbReference type="PANTHER" id="PTHR22778">
    <property type="entry name" value="OVARIAN CANCER GENE-2 PROTEIN-RELATED"/>
    <property type="match status" value="1"/>
</dbReference>
<evidence type="ECO:0000313" key="2">
    <source>
        <dbReference type="EMBL" id="KAF5746780.1"/>
    </source>
</evidence>
<name>A0A7J7DK88_TRIWF</name>
<protein>
    <recommendedName>
        <fullName evidence="1">Serine hydrolase domain-containing protein</fullName>
    </recommendedName>
</protein>
<evidence type="ECO:0000259" key="1">
    <source>
        <dbReference type="Pfam" id="PF03959"/>
    </source>
</evidence>
<comment type="caution">
    <text evidence="2">The sequence shown here is derived from an EMBL/GenBank/DDBJ whole genome shotgun (WGS) entry which is preliminary data.</text>
</comment>
<dbReference type="Pfam" id="PF03959">
    <property type="entry name" value="FSH1"/>
    <property type="match status" value="1"/>
</dbReference>
<proteinExistence type="predicted"/>
<evidence type="ECO:0000313" key="3">
    <source>
        <dbReference type="Proteomes" id="UP000593562"/>
    </source>
</evidence>
<sequence length="84" mass="9448">MAVSFLKAPWQILNSTWNNMGVALKKVPKIKFLIIIGGAKFKSPTVAEQAYSAPIQCPTLHFLDEKSLPMVMEFLERIQKMVSP</sequence>
<organism evidence="2 3">
    <name type="scientific">Tripterygium wilfordii</name>
    <name type="common">Thunder God vine</name>
    <dbReference type="NCBI Taxonomy" id="458696"/>
    <lineage>
        <taxon>Eukaryota</taxon>
        <taxon>Viridiplantae</taxon>
        <taxon>Streptophyta</taxon>
        <taxon>Embryophyta</taxon>
        <taxon>Tracheophyta</taxon>
        <taxon>Spermatophyta</taxon>
        <taxon>Magnoliopsida</taxon>
        <taxon>eudicotyledons</taxon>
        <taxon>Gunneridae</taxon>
        <taxon>Pentapetalae</taxon>
        <taxon>rosids</taxon>
        <taxon>fabids</taxon>
        <taxon>Celastrales</taxon>
        <taxon>Celastraceae</taxon>
        <taxon>Tripterygium</taxon>
    </lineage>
</organism>
<dbReference type="PANTHER" id="PTHR22778:SF51">
    <property type="entry name" value="DIHYDROFOLATE REDUCTASE"/>
    <property type="match status" value="1"/>
</dbReference>
<feature type="domain" description="Serine hydrolase" evidence="1">
    <location>
        <begin position="23"/>
        <end position="63"/>
    </location>
</feature>
<reference evidence="2 3" key="1">
    <citation type="journal article" date="2020" name="Nat. Commun.">
        <title>Genome of Tripterygium wilfordii and identification of cytochrome P450 involved in triptolide biosynthesis.</title>
        <authorList>
            <person name="Tu L."/>
            <person name="Su P."/>
            <person name="Zhang Z."/>
            <person name="Gao L."/>
            <person name="Wang J."/>
            <person name="Hu T."/>
            <person name="Zhou J."/>
            <person name="Zhang Y."/>
            <person name="Zhao Y."/>
            <person name="Liu Y."/>
            <person name="Song Y."/>
            <person name="Tong Y."/>
            <person name="Lu Y."/>
            <person name="Yang J."/>
            <person name="Xu C."/>
            <person name="Jia M."/>
            <person name="Peters R.J."/>
            <person name="Huang L."/>
            <person name="Gao W."/>
        </authorList>
    </citation>
    <scope>NUCLEOTIDE SEQUENCE [LARGE SCALE GENOMIC DNA]</scope>
    <source>
        <strain evidence="3">cv. XIE 37</strain>
        <tissue evidence="2">Leaf</tissue>
    </source>
</reference>
<dbReference type="InParanoid" id="A0A7J7DK88"/>
<dbReference type="AlphaFoldDB" id="A0A7J7DK88"/>
<gene>
    <name evidence="2" type="ORF">HS088_TW06G00955</name>
</gene>
<accession>A0A7J7DK88</accession>
<keyword evidence="3" id="KW-1185">Reference proteome</keyword>